<comment type="subcellular location">
    <subcellularLocation>
        <location evidence="2">Cell membrane</location>
        <topology evidence="2">Multi-pass membrane protein</topology>
    </subcellularLocation>
</comment>
<keyword evidence="9 13" id="KW-1133">Transmembrane helix</keyword>
<evidence type="ECO:0000256" key="12">
    <source>
        <dbReference type="ARBA" id="ARBA00037975"/>
    </source>
</evidence>
<dbReference type="GO" id="GO:0005886">
    <property type="term" value="C:plasma membrane"/>
    <property type="evidence" value="ECO:0007669"/>
    <property type="project" value="UniProtKB-SubCell"/>
</dbReference>
<keyword evidence="5" id="KW-0349">Heme</keyword>
<evidence type="ECO:0000256" key="7">
    <source>
        <dbReference type="ARBA" id="ARBA00022723"/>
    </source>
</evidence>
<dbReference type="SUPFAM" id="SSF81342">
    <property type="entry name" value="Transmembrane di-heme cytochromes"/>
    <property type="match status" value="1"/>
</dbReference>
<dbReference type="AlphaFoldDB" id="A0A1K2I359"/>
<keyword evidence="4" id="KW-1003">Cell membrane</keyword>
<evidence type="ECO:0000256" key="8">
    <source>
        <dbReference type="ARBA" id="ARBA00022982"/>
    </source>
</evidence>
<feature type="transmembrane region" description="Helical" evidence="13">
    <location>
        <begin position="52"/>
        <end position="73"/>
    </location>
</feature>
<dbReference type="EMBL" id="FPKU01000004">
    <property type="protein sequence ID" value="SFZ86822.1"/>
    <property type="molecule type" value="Genomic_DNA"/>
</dbReference>
<dbReference type="InterPro" id="IPR052168">
    <property type="entry name" value="Cytochrome_b561_oxidase"/>
</dbReference>
<feature type="transmembrane region" description="Helical" evidence="13">
    <location>
        <begin position="12"/>
        <end position="32"/>
    </location>
</feature>
<keyword evidence="8" id="KW-0249">Electron transport</keyword>
<keyword evidence="6 13" id="KW-0812">Transmembrane</keyword>
<reference evidence="15 16" key="1">
    <citation type="submission" date="2016-11" db="EMBL/GenBank/DDBJ databases">
        <authorList>
            <person name="Jaros S."/>
            <person name="Januszkiewicz K."/>
            <person name="Wedrychowicz H."/>
        </authorList>
    </citation>
    <scope>NUCLEOTIDE SEQUENCE [LARGE SCALE GENOMIC DNA]</scope>
    <source>
        <strain evidence="15 16">ATCC 23634</strain>
    </source>
</reference>
<evidence type="ECO:0000256" key="1">
    <source>
        <dbReference type="ARBA" id="ARBA00001970"/>
    </source>
</evidence>
<evidence type="ECO:0000256" key="11">
    <source>
        <dbReference type="ARBA" id="ARBA00023136"/>
    </source>
</evidence>
<evidence type="ECO:0000313" key="16">
    <source>
        <dbReference type="Proteomes" id="UP000183447"/>
    </source>
</evidence>
<comment type="similarity">
    <text evidence="12">Belongs to the cytochrome b561 family.</text>
</comment>
<keyword evidence="16" id="KW-1185">Reference proteome</keyword>
<name>A0A1K2I359_9HYPH</name>
<protein>
    <submittedName>
        <fullName evidence="15">Cytochrome b561</fullName>
    </submittedName>
</protein>
<gene>
    <name evidence="15" type="ORF">SAMN02983003_4016</name>
</gene>
<dbReference type="Pfam" id="PF01292">
    <property type="entry name" value="Ni_hydr_CYTB"/>
    <property type="match status" value="1"/>
</dbReference>
<evidence type="ECO:0000256" key="5">
    <source>
        <dbReference type="ARBA" id="ARBA00022617"/>
    </source>
</evidence>
<evidence type="ECO:0000256" key="4">
    <source>
        <dbReference type="ARBA" id="ARBA00022475"/>
    </source>
</evidence>
<keyword evidence="7" id="KW-0479">Metal-binding</keyword>
<dbReference type="InterPro" id="IPR016174">
    <property type="entry name" value="Di-haem_cyt_TM"/>
</dbReference>
<dbReference type="STRING" id="665118.SAMN02983003_4016"/>
<dbReference type="InterPro" id="IPR011577">
    <property type="entry name" value="Cyt_b561_bac/Ni-Hgenase"/>
</dbReference>
<feature type="domain" description="Cytochrome b561 bacterial/Ni-hydrogenase" evidence="14">
    <location>
        <begin position="7"/>
        <end position="162"/>
    </location>
</feature>
<evidence type="ECO:0000256" key="6">
    <source>
        <dbReference type="ARBA" id="ARBA00022692"/>
    </source>
</evidence>
<proteinExistence type="inferred from homology"/>
<feature type="transmembrane region" description="Helical" evidence="13">
    <location>
        <begin position="89"/>
        <end position="117"/>
    </location>
</feature>
<dbReference type="RefSeq" id="WP_072346834.1">
    <property type="nucleotide sequence ID" value="NZ_FPKU01000004.1"/>
</dbReference>
<organism evidence="15 16">
    <name type="scientific">Devosia enhydra</name>
    <dbReference type="NCBI Taxonomy" id="665118"/>
    <lineage>
        <taxon>Bacteria</taxon>
        <taxon>Pseudomonadati</taxon>
        <taxon>Pseudomonadota</taxon>
        <taxon>Alphaproteobacteria</taxon>
        <taxon>Hyphomicrobiales</taxon>
        <taxon>Devosiaceae</taxon>
        <taxon>Devosia</taxon>
    </lineage>
</organism>
<feature type="transmembrane region" description="Helical" evidence="13">
    <location>
        <begin position="129"/>
        <end position="152"/>
    </location>
</feature>
<comment type="cofactor">
    <cofactor evidence="1">
        <name>heme b</name>
        <dbReference type="ChEBI" id="CHEBI:60344"/>
    </cofactor>
</comment>
<evidence type="ECO:0000259" key="14">
    <source>
        <dbReference type="Pfam" id="PF01292"/>
    </source>
</evidence>
<evidence type="ECO:0000256" key="2">
    <source>
        <dbReference type="ARBA" id="ARBA00004651"/>
    </source>
</evidence>
<dbReference type="Proteomes" id="UP000183447">
    <property type="component" value="Unassembled WGS sequence"/>
</dbReference>
<evidence type="ECO:0000256" key="9">
    <source>
        <dbReference type="ARBA" id="ARBA00022989"/>
    </source>
</evidence>
<dbReference type="PANTHER" id="PTHR30529:SF1">
    <property type="entry name" value="CYTOCHROME B561 HOMOLOG 2"/>
    <property type="match status" value="1"/>
</dbReference>
<evidence type="ECO:0000256" key="10">
    <source>
        <dbReference type="ARBA" id="ARBA00023004"/>
    </source>
</evidence>
<accession>A0A1K2I359</accession>
<evidence type="ECO:0000256" key="13">
    <source>
        <dbReference type="SAM" id="Phobius"/>
    </source>
</evidence>
<keyword evidence="10" id="KW-0408">Iron</keyword>
<dbReference type="GO" id="GO:0020037">
    <property type="term" value="F:heme binding"/>
    <property type="evidence" value="ECO:0007669"/>
    <property type="project" value="TreeGrafter"/>
</dbReference>
<dbReference type="GO" id="GO:0009055">
    <property type="term" value="F:electron transfer activity"/>
    <property type="evidence" value="ECO:0007669"/>
    <property type="project" value="InterPro"/>
</dbReference>
<keyword evidence="3" id="KW-0813">Transport</keyword>
<keyword evidence="11 13" id="KW-0472">Membrane</keyword>
<dbReference type="GO" id="GO:0022904">
    <property type="term" value="P:respiratory electron transport chain"/>
    <property type="evidence" value="ECO:0007669"/>
    <property type="project" value="InterPro"/>
</dbReference>
<evidence type="ECO:0000256" key="3">
    <source>
        <dbReference type="ARBA" id="ARBA00022448"/>
    </source>
</evidence>
<sequence length="165" mass="17873">MARRLGYSRLQIALHWIIAALVIYQLFIHPGIEAAFDAGIDGTVAAPADASGAQVHVIIGITILVLAIARLLIRVTRGAPAPHHDKPAALVWLGLATHWALYAIILIMPISGAVAWFRGVEEAADFHGTISTLIYVLVGLHVIGALAEHFYFKNDSLKRMLRAKS</sequence>
<evidence type="ECO:0000313" key="15">
    <source>
        <dbReference type="EMBL" id="SFZ86822.1"/>
    </source>
</evidence>
<dbReference type="GO" id="GO:0046872">
    <property type="term" value="F:metal ion binding"/>
    <property type="evidence" value="ECO:0007669"/>
    <property type="project" value="UniProtKB-KW"/>
</dbReference>
<dbReference type="PANTHER" id="PTHR30529">
    <property type="entry name" value="CYTOCHROME B561"/>
    <property type="match status" value="1"/>
</dbReference>